<organism evidence="2 3">
    <name type="scientific">Smittium mucronatum</name>
    <dbReference type="NCBI Taxonomy" id="133383"/>
    <lineage>
        <taxon>Eukaryota</taxon>
        <taxon>Fungi</taxon>
        <taxon>Fungi incertae sedis</taxon>
        <taxon>Zoopagomycota</taxon>
        <taxon>Kickxellomycotina</taxon>
        <taxon>Harpellomycetes</taxon>
        <taxon>Harpellales</taxon>
        <taxon>Legeriomycetaceae</taxon>
        <taxon>Smittium</taxon>
    </lineage>
</organism>
<feature type="region of interest" description="Disordered" evidence="1">
    <location>
        <begin position="185"/>
        <end position="206"/>
    </location>
</feature>
<evidence type="ECO:0000313" key="3">
    <source>
        <dbReference type="Proteomes" id="UP000187455"/>
    </source>
</evidence>
<protein>
    <submittedName>
        <fullName evidence="2">Uncharacterized protein</fullName>
    </submittedName>
</protein>
<evidence type="ECO:0000313" key="2">
    <source>
        <dbReference type="EMBL" id="OLY82542.1"/>
    </source>
</evidence>
<feature type="compositionally biased region" description="Polar residues" evidence="1">
    <location>
        <begin position="263"/>
        <end position="280"/>
    </location>
</feature>
<reference evidence="2 3" key="1">
    <citation type="journal article" date="2016" name="Mol. Biol. Evol.">
        <title>Genome-Wide Survey of Gut Fungi (Harpellales) Reveals the First Horizontally Transferred Ubiquitin Gene from a Mosquito Host.</title>
        <authorList>
            <person name="Wang Y."/>
            <person name="White M.M."/>
            <person name="Kvist S."/>
            <person name="Moncalvo J.M."/>
        </authorList>
    </citation>
    <scope>NUCLEOTIDE SEQUENCE [LARGE SCALE GENOMIC DNA]</scope>
    <source>
        <strain evidence="2 3">ALG-7-W6</strain>
    </source>
</reference>
<accession>A0A1R0H067</accession>
<dbReference type="OrthoDB" id="10676504at2759"/>
<feature type="region of interest" description="Disordered" evidence="1">
    <location>
        <begin position="339"/>
        <end position="372"/>
    </location>
</feature>
<keyword evidence="3" id="KW-1185">Reference proteome</keyword>
<dbReference type="Proteomes" id="UP000187455">
    <property type="component" value="Unassembled WGS sequence"/>
</dbReference>
<comment type="caution">
    <text evidence="2">The sequence shown here is derived from an EMBL/GenBank/DDBJ whole genome shotgun (WGS) entry which is preliminary data.</text>
</comment>
<dbReference type="EMBL" id="LSSL01001436">
    <property type="protein sequence ID" value="OLY82542.1"/>
    <property type="molecule type" value="Genomic_DNA"/>
</dbReference>
<sequence>MDSGSKNTSHNPTFYADDFSGPYSDHLQQSHQVVESVLPTKDAVNCFSSTSSSNGEWEKISNFDNSFLDSDHEIGFLDQGASNPIASCLVNGKRTCLNSNPCRLHSQEFRSRANNSLNQQNNSLFGSLYLSTFNGVDKLVNLGKRGIELAFDTTFNAPRLKNFVNMPVSTNNSITEPGFSALRPSSNNSFSTSNSNDPVIVSPSTETIPDFHSRNIVSHSPVFNPLNIPSNDFHFHKNSQTHTIHNPKITVNAQSSQELPFFSSEGNTAINTNQTNSRKGPNSLNSLSKKNSVEATLISKPKKNHPNGSGSPIKACVMDADYLDSMVLQRYGQSESGRASHSLVNFDSPPESSSFNDPMNGGRSRGDVISEPGCFKKPKNALESLRFIDKDAVHYTRAEFLNFDETADSITGTIKVGNLENVANSENGESFMFPFGKKQHYVNVNPYTYTGTPLIQIYRPSCKKLLEKSLSVTDEDINFPEDSPLNSFHNDENGSECTVNSSPVEIESGLENSGEALNPSGNLQEGRVIQKNINRLRGTYVFNPRPVVPPRSGSNEVYPKDTFADNISEKAENGSETVSGVDIDQFIQLCILSSSSLIK</sequence>
<gene>
    <name evidence="2" type="ORF">AYI68_g3338</name>
</gene>
<evidence type="ECO:0000256" key="1">
    <source>
        <dbReference type="SAM" id="MobiDB-lite"/>
    </source>
</evidence>
<feature type="compositionally biased region" description="Low complexity" evidence="1">
    <location>
        <begin position="185"/>
        <end position="196"/>
    </location>
</feature>
<name>A0A1R0H067_9FUNG</name>
<proteinExistence type="predicted"/>
<feature type="region of interest" description="Disordered" evidence="1">
    <location>
        <begin position="263"/>
        <end position="288"/>
    </location>
</feature>
<dbReference type="AlphaFoldDB" id="A0A1R0H067"/>
<feature type="compositionally biased region" description="Polar residues" evidence="1">
    <location>
        <begin position="339"/>
        <end position="357"/>
    </location>
</feature>